<accession>A0ACA9MRS4</accession>
<comment type="caution">
    <text evidence="1">The sequence shown here is derived from an EMBL/GenBank/DDBJ whole genome shotgun (WGS) entry which is preliminary data.</text>
</comment>
<gene>
    <name evidence="1" type="ORF">DHETER_LOCUS6978</name>
</gene>
<proteinExistence type="predicted"/>
<evidence type="ECO:0000313" key="2">
    <source>
        <dbReference type="Proteomes" id="UP000789702"/>
    </source>
</evidence>
<keyword evidence="2" id="KW-1185">Reference proteome</keyword>
<dbReference type="EMBL" id="CAJVPU010009372">
    <property type="protein sequence ID" value="CAG8594089.1"/>
    <property type="molecule type" value="Genomic_DNA"/>
</dbReference>
<reference evidence="1" key="1">
    <citation type="submission" date="2021-06" db="EMBL/GenBank/DDBJ databases">
        <authorList>
            <person name="Kallberg Y."/>
            <person name="Tangrot J."/>
            <person name="Rosling A."/>
        </authorList>
    </citation>
    <scope>NUCLEOTIDE SEQUENCE</scope>
    <source>
        <strain evidence="1">IL203A</strain>
    </source>
</reference>
<sequence>HTLDKLADHRKIQVTRSLNDDWEVTSLSAGINNLFSTTITQYYNWEEKRKVYNSVIPIPYELCEDIFLKFAKNIDFKGRYIEMFKEDGGRILDTIIQFYNEEEKKQLDENANHNSSNIYNQNSQQNNLQNEYSQQIVSQNQALITMMQNLSNNTSTIQDTLLAS</sequence>
<protein>
    <submittedName>
        <fullName evidence="1">16073_t:CDS:1</fullName>
    </submittedName>
</protein>
<feature type="non-terminal residue" evidence="1">
    <location>
        <position position="1"/>
    </location>
</feature>
<name>A0ACA9MRS4_9GLOM</name>
<dbReference type="Proteomes" id="UP000789702">
    <property type="component" value="Unassembled WGS sequence"/>
</dbReference>
<evidence type="ECO:0000313" key="1">
    <source>
        <dbReference type="EMBL" id="CAG8594089.1"/>
    </source>
</evidence>
<organism evidence="1 2">
    <name type="scientific">Dentiscutata heterogama</name>
    <dbReference type="NCBI Taxonomy" id="1316150"/>
    <lineage>
        <taxon>Eukaryota</taxon>
        <taxon>Fungi</taxon>
        <taxon>Fungi incertae sedis</taxon>
        <taxon>Mucoromycota</taxon>
        <taxon>Glomeromycotina</taxon>
        <taxon>Glomeromycetes</taxon>
        <taxon>Diversisporales</taxon>
        <taxon>Gigasporaceae</taxon>
        <taxon>Dentiscutata</taxon>
    </lineage>
</organism>